<evidence type="ECO:0000256" key="4">
    <source>
        <dbReference type="ARBA" id="ARBA00022496"/>
    </source>
</evidence>
<keyword evidence="4" id="KW-0408">Iron</keyword>
<evidence type="ECO:0000256" key="6">
    <source>
        <dbReference type="SAM" id="SignalP"/>
    </source>
</evidence>
<comment type="subcellular location">
    <subcellularLocation>
        <location evidence="1">Cell envelope</location>
    </subcellularLocation>
</comment>
<dbReference type="AlphaFoldDB" id="A0A1Q8SN57"/>
<evidence type="ECO:0000256" key="5">
    <source>
        <dbReference type="ARBA" id="ARBA00022729"/>
    </source>
</evidence>
<feature type="chain" id="PRO_5013362463" evidence="6">
    <location>
        <begin position="26"/>
        <end position="312"/>
    </location>
</feature>
<dbReference type="Pfam" id="PF01497">
    <property type="entry name" value="Peripla_BP_2"/>
    <property type="match status" value="1"/>
</dbReference>
<name>A0A1Q8SN57_9GAMM</name>
<evidence type="ECO:0000313" key="8">
    <source>
        <dbReference type="EMBL" id="OLO02831.1"/>
    </source>
</evidence>
<feature type="signal peptide" evidence="6">
    <location>
        <begin position="1"/>
        <end position="25"/>
    </location>
</feature>
<protein>
    <submittedName>
        <fullName evidence="8">ABC transporter substrate-binding protein</fullName>
    </submittedName>
</protein>
<keyword evidence="9" id="KW-1185">Reference proteome</keyword>
<keyword evidence="4" id="KW-0410">Iron transport</keyword>
<dbReference type="STRING" id="404433.BTW07_17485"/>
<dbReference type="PROSITE" id="PS50983">
    <property type="entry name" value="FE_B12_PBP"/>
    <property type="match status" value="1"/>
</dbReference>
<keyword evidence="5 6" id="KW-0732">Signal</keyword>
<evidence type="ECO:0000256" key="1">
    <source>
        <dbReference type="ARBA" id="ARBA00004196"/>
    </source>
</evidence>
<dbReference type="InterPro" id="IPR051313">
    <property type="entry name" value="Bact_iron-sidero_bind"/>
</dbReference>
<dbReference type="Gene3D" id="3.40.50.1980">
    <property type="entry name" value="Nitrogenase molybdenum iron protein domain"/>
    <property type="match status" value="2"/>
</dbReference>
<dbReference type="GO" id="GO:0030288">
    <property type="term" value="C:outer membrane-bounded periplasmic space"/>
    <property type="evidence" value="ECO:0007669"/>
    <property type="project" value="TreeGrafter"/>
</dbReference>
<dbReference type="Proteomes" id="UP000186878">
    <property type="component" value="Unassembled WGS sequence"/>
</dbReference>
<feature type="domain" description="Fe/B12 periplasmic-binding" evidence="7">
    <location>
        <begin position="51"/>
        <end position="312"/>
    </location>
</feature>
<proteinExistence type="inferred from homology"/>
<sequence length="312" mass="32800">MQIRSHSRGGVLFCAAIVLAALAQAALIPQAQARTLDTAYGDIEIDGQPERVVTLYEGALDTALTAGVTPLGAVATRGGDGVADYLSDAAAGVAIVGTARETNIEAVVAQKPDLILASSRLPEEQYTLLSQIAPTVVPRTEGFEPESWKDEARLFGKALGREEAVDDAIQAVENRSQSLAQRQPNGDTTATVARWMANGPLVMSNKLFATGLLAASGFDVKDGGVVKAGRPHSDSLSLESLSSLDSDWLFLATLNDDGEAALESARQSPAFERLSVVRQGHVVPVDGQLWTSASGPIAAQRILDDIEGMLPQ</sequence>
<evidence type="ECO:0000259" key="7">
    <source>
        <dbReference type="PROSITE" id="PS50983"/>
    </source>
</evidence>
<comment type="similarity">
    <text evidence="2">Belongs to the bacterial solute-binding protein 8 family.</text>
</comment>
<dbReference type="EMBL" id="MSDO01000029">
    <property type="protein sequence ID" value="OLO02831.1"/>
    <property type="molecule type" value="Genomic_DNA"/>
</dbReference>
<reference evidence="8 9" key="1">
    <citation type="submission" date="2016-12" db="EMBL/GenBank/DDBJ databases">
        <title>Draft genome sequences of strains Salinicola socius SMB35, Salinicola sp. MH3R3-1 and Chromohalobacter sp. SMB17 from the Verkhnekamsk potash mining region of Russia.</title>
        <authorList>
            <person name="Mavrodi D.V."/>
            <person name="Olsson B.E."/>
            <person name="Korsakova E.S."/>
            <person name="Pyankova A."/>
            <person name="Mavrodi O.V."/>
            <person name="Plotnikova E.G."/>
        </authorList>
    </citation>
    <scope>NUCLEOTIDE SEQUENCE [LARGE SCALE GENOMIC DNA]</scope>
    <source>
        <strain evidence="8 9">SMB35</strain>
    </source>
</reference>
<keyword evidence="4" id="KW-0406">Ion transport</keyword>
<keyword evidence="3" id="KW-0813">Transport</keyword>
<dbReference type="SUPFAM" id="SSF53807">
    <property type="entry name" value="Helical backbone' metal receptor"/>
    <property type="match status" value="1"/>
</dbReference>
<comment type="caution">
    <text evidence="8">The sequence shown here is derived from an EMBL/GenBank/DDBJ whole genome shotgun (WGS) entry which is preliminary data.</text>
</comment>
<evidence type="ECO:0000313" key="9">
    <source>
        <dbReference type="Proteomes" id="UP000186878"/>
    </source>
</evidence>
<dbReference type="RefSeq" id="WP_075571454.1">
    <property type="nucleotide sequence ID" value="NZ_MSDO01000029.1"/>
</dbReference>
<evidence type="ECO:0000256" key="3">
    <source>
        <dbReference type="ARBA" id="ARBA00022448"/>
    </source>
</evidence>
<gene>
    <name evidence="8" type="ORF">BTW07_17485</name>
</gene>
<dbReference type="InterPro" id="IPR002491">
    <property type="entry name" value="ABC_transptr_periplasmic_BD"/>
</dbReference>
<organism evidence="8 9">
    <name type="scientific">Salinicola socius</name>
    <dbReference type="NCBI Taxonomy" id="404433"/>
    <lineage>
        <taxon>Bacteria</taxon>
        <taxon>Pseudomonadati</taxon>
        <taxon>Pseudomonadota</taxon>
        <taxon>Gammaproteobacteria</taxon>
        <taxon>Oceanospirillales</taxon>
        <taxon>Halomonadaceae</taxon>
        <taxon>Salinicola</taxon>
    </lineage>
</organism>
<dbReference type="PANTHER" id="PTHR30532:SF1">
    <property type="entry name" value="IRON(3+)-HYDROXAMATE-BINDING PROTEIN FHUD"/>
    <property type="match status" value="1"/>
</dbReference>
<dbReference type="OrthoDB" id="9793175at2"/>
<accession>A0A1Q8SN57</accession>
<dbReference type="GO" id="GO:1901678">
    <property type="term" value="P:iron coordination entity transport"/>
    <property type="evidence" value="ECO:0007669"/>
    <property type="project" value="UniProtKB-ARBA"/>
</dbReference>
<dbReference type="PANTHER" id="PTHR30532">
    <property type="entry name" value="IRON III DICITRATE-BINDING PERIPLASMIC PROTEIN"/>
    <property type="match status" value="1"/>
</dbReference>
<evidence type="ECO:0000256" key="2">
    <source>
        <dbReference type="ARBA" id="ARBA00008814"/>
    </source>
</evidence>